<protein>
    <submittedName>
        <fullName evidence="1">Uncharacterized protein</fullName>
    </submittedName>
</protein>
<organism evidence="1 2">
    <name type="scientific">Cryobacterium psychrotolerans</name>
    <dbReference type="NCBI Taxonomy" id="386301"/>
    <lineage>
        <taxon>Bacteria</taxon>
        <taxon>Bacillati</taxon>
        <taxon>Actinomycetota</taxon>
        <taxon>Actinomycetes</taxon>
        <taxon>Micrococcales</taxon>
        <taxon>Microbacteriaceae</taxon>
        <taxon>Cryobacterium</taxon>
    </lineage>
</organism>
<dbReference type="EMBL" id="FNFU01000005">
    <property type="protein sequence ID" value="SDK36961.1"/>
    <property type="molecule type" value="Genomic_DNA"/>
</dbReference>
<dbReference type="Proteomes" id="UP000198701">
    <property type="component" value="Unassembled WGS sequence"/>
</dbReference>
<keyword evidence="2" id="KW-1185">Reference proteome</keyword>
<accession>A0A1G9BBV6</accession>
<dbReference type="AlphaFoldDB" id="A0A1G9BBV6"/>
<sequence>MTHAYGHDIALDAFRLPPDGIVVMLNNAGLALQNQLLCRRSLKSRPLALFEK</sequence>
<name>A0A1G9BBV6_9MICO</name>
<reference evidence="1 2" key="1">
    <citation type="submission" date="2016-10" db="EMBL/GenBank/DDBJ databases">
        <authorList>
            <person name="de Groot N.N."/>
        </authorList>
    </citation>
    <scope>NUCLEOTIDE SEQUENCE [LARGE SCALE GENOMIC DNA]</scope>
    <source>
        <strain evidence="1 2">CGMCC 1.5382</strain>
    </source>
</reference>
<evidence type="ECO:0000313" key="2">
    <source>
        <dbReference type="Proteomes" id="UP000198701"/>
    </source>
</evidence>
<gene>
    <name evidence="1" type="ORF">SAMN05216282_105128</name>
</gene>
<proteinExistence type="predicted"/>
<evidence type="ECO:0000313" key="1">
    <source>
        <dbReference type="EMBL" id="SDK36961.1"/>
    </source>
</evidence>